<gene>
    <name evidence="1" type="ORF">ACE02L_13985</name>
</gene>
<sequence>MILAKVQTSAKQRDEFRLLVAIRFACLMAVTKGHQNPMDCPRVQQRCNDLVKHLAYNHPSPAFHKQFFGHAGELGNSFSLRFTEPKQGLHGSITVWRNDQAPNNVHQLMPAPQAAH</sequence>
<dbReference type="GeneID" id="94728358"/>
<accession>A0ABV4VXB1</accession>
<proteinExistence type="predicted"/>
<evidence type="ECO:0000313" key="2">
    <source>
        <dbReference type="Proteomes" id="UP001576726"/>
    </source>
</evidence>
<reference evidence="1 2" key="1">
    <citation type="submission" date="2024-09" db="EMBL/GenBank/DDBJ databases">
        <authorList>
            <person name="Zhang Y."/>
        </authorList>
    </citation>
    <scope>NUCLEOTIDE SEQUENCE [LARGE SCALE GENOMIC DNA]</scope>
    <source>
        <strain evidence="1 2">SH314</strain>
    </source>
</reference>
<keyword evidence="2" id="KW-1185">Reference proteome</keyword>
<evidence type="ECO:0000313" key="1">
    <source>
        <dbReference type="EMBL" id="MFB2653844.1"/>
    </source>
</evidence>
<dbReference type="RefSeq" id="WP_220055899.1">
    <property type="nucleotide sequence ID" value="NZ_JBHFGJ010000006.1"/>
</dbReference>
<protein>
    <submittedName>
        <fullName evidence="1">Uncharacterized protein</fullName>
    </submittedName>
</protein>
<dbReference type="Proteomes" id="UP001576726">
    <property type="component" value="Unassembled WGS sequence"/>
</dbReference>
<name>A0ABV4VXB1_9GAMM</name>
<organism evidence="1 2">
    <name type="scientific">Shewanella seohaensis</name>
    <dbReference type="NCBI Taxonomy" id="755175"/>
    <lineage>
        <taxon>Bacteria</taxon>
        <taxon>Pseudomonadati</taxon>
        <taxon>Pseudomonadota</taxon>
        <taxon>Gammaproteobacteria</taxon>
        <taxon>Alteromonadales</taxon>
        <taxon>Shewanellaceae</taxon>
        <taxon>Shewanella</taxon>
    </lineage>
</organism>
<comment type="caution">
    <text evidence="1">The sequence shown here is derived from an EMBL/GenBank/DDBJ whole genome shotgun (WGS) entry which is preliminary data.</text>
</comment>
<dbReference type="EMBL" id="JBHFGJ010000006">
    <property type="protein sequence ID" value="MFB2653844.1"/>
    <property type="molecule type" value="Genomic_DNA"/>
</dbReference>